<dbReference type="Gene3D" id="2.130.10.10">
    <property type="entry name" value="YVTN repeat-like/Quinoprotein amine dehydrogenase"/>
    <property type="match status" value="1"/>
</dbReference>
<keyword evidence="4" id="KW-0378">Hydrolase</keyword>
<dbReference type="PANTHER" id="PTHR46042:SF1">
    <property type="entry name" value="DIPHTHINE METHYLTRANSFERASE"/>
    <property type="match status" value="1"/>
</dbReference>
<evidence type="ECO:0000256" key="7">
    <source>
        <dbReference type="ARBA" id="ARBA00047551"/>
    </source>
</evidence>
<dbReference type="InterPro" id="IPR036322">
    <property type="entry name" value="WD40_repeat_dom_sf"/>
</dbReference>
<comment type="similarity">
    <text evidence="5">Belongs to the DPH7 family.</text>
</comment>
<dbReference type="Proteomes" id="UP000305647">
    <property type="component" value="Unassembled WGS sequence"/>
</dbReference>
<evidence type="ECO:0000256" key="4">
    <source>
        <dbReference type="ARBA" id="ARBA00022801"/>
    </source>
</evidence>
<dbReference type="GO" id="GO:0005737">
    <property type="term" value="C:cytoplasm"/>
    <property type="evidence" value="ECO:0007669"/>
    <property type="project" value="TreeGrafter"/>
</dbReference>
<evidence type="ECO:0000256" key="3">
    <source>
        <dbReference type="ARBA" id="ARBA00022737"/>
    </source>
</evidence>
<dbReference type="SMART" id="SM00320">
    <property type="entry name" value="WD40"/>
    <property type="match status" value="3"/>
</dbReference>
<comment type="pathway">
    <text evidence="1">Protein modification; peptidyl-diphthamide biosynthesis.</text>
</comment>
<dbReference type="EC" id="3.1.1.97" evidence="6"/>
<organism evidence="8 10">
    <name type="scientific">Wallemia mellicola</name>
    <dbReference type="NCBI Taxonomy" id="1708541"/>
    <lineage>
        <taxon>Eukaryota</taxon>
        <taxon>Fungi</taxon>
        <taxon>Dikarya</taxon>
        <taxon>Basidiomycota</taxon>
        <taxon>Wallemiomycotina</taxon>
        <taxon>Wallemiomycetes</taxon>
        <taxon>Wallemiales</taxon>
        <taxon>Wallemiaceae</taxon>
        <taxon>Wallemia</taxon>
    </lineage>
</organism>
<dbReference type="EMBL" id="SPRO01000011">
    <property type="protein sequence ID" value="TIC31734.1"/>
    <property type="molecule type" value="Genomic_DNA"/>
</dbReference>
<keyword evidence="3" id="KW-0677">Repeat</keyword>
<dbReference type="Pfam" id="PF00400">
    <property type="entry name" value="WD40"/>
    <property type="match status" value="1"/>
</dbReference>
<keyword evidence="2" id="KW-0853">WD repeat</keyword>
<name>A0A4T0NQK1_9BASI</name>
<dbReference type="SUPFAM" id="SSF50978">
    <property type="entry name" value="WD40 repeat-like"/>
    <property type="match status" value="1"/>
</dbReference>
<dbReference type="EMBL" id="SPRX01000012">
    <property type="protein sequence ID" value="TIC67275.1"/>
    <property type="molecule type" value="Genomic_DNA"/>
</dbReference>
<evidence type="ECO:0000256" key="5">
    <source>
        <dbReference type="ARBA" id="ARBA00038092"/>
    </source>
</evidence>
<comment type="catalytic activity">
    <reaction evidence="7">
        <text>diphthine methyl ester-[translation elongation factor 2] + H2O = diphthine-[translation elongation factor 2] + methanol + H(+)</text>
        <dbReference type="Rhea" id="RHEA:42656"/>
        <dbReference type="Rhea" id="RHEA-COMP:10172"/>
        <dbReference type="Rhea" id="RHEA-COMP:10173"/>
        <dbReference type="ChEBI" id="CHEBI:15377"/>
        <dbReference type="ChEBI" id="CHEBI:15378"/>
        <dbReference type="ChEBI" id="CHEBI:17790"/>
        <dbReference type="ChEBI" id="CHEBI:79005"/>
        <dbReference type="ChEBI" id="CHEBI:82696"/>
        <dbReference type="EC" id="3.1.1.97"/>
    </reaction>
</comment>
<accession>A0A4T0NQK1</accession>
<evidence type="ECO:0000313" key="9">
    <source>
        <dbReference type="EMBL" id="TIC67275.1"/>
    </source>
</evidence>
<gene>
    <name evidence="9" type="ORF">E3Q01_01392</name>
    <name evidence="8" type="ORF">E3Q10_01567</name>
</gene>
<reference evidence="10 11" key="1">
    <citation type="submission" date="2019-03" db="EMBL/GenBank/DDBJ databases">
        <title>Sequencing 25 genomes of Wallemia mellicola.</title>
        <authorList>
            <person name="Gostincar C."/>
        </authorList>
    </citation>
    <scope>NUCLEOTIDE SEQUENCE [LARGE SCALE GENOMIC DNA]</scope>
    <source>
        <strain evidence="9 11">EXF-757</strain>
        <strain evidence="8 10">EXF-8738</strain>
    </source>
</reference>
<dbReference type="Proteomes" id="UP000310708">
    <property type="component" value="Unassembled WGS sequence"/>
</dbReference>
<dbReference type="InterPro" id="IPR001680">
    <property type="entry name" value="WD40_rpt"/>
</dbReference>
<protein>
    <recommendedName>
        <fullName evidence="6">methylated diphthine methylhydrolase</fullName>
        <ecNumber evidence="6">3.1.1.97</ecNumber>
    </recommendedName>
</protein>
<dbReference type="GO" id="GO:0017183">
    <property type="term" value="P:protein histidyl modification to diphthamide"/>
    <property type="evidence" value="ECO:0007669"/>
    <property type="project" value="TreeGrafter"/>
</dbReference>
<evidence type="ECO:0000256" key="2">
    <source>
        <dbReference type="ARBA" id="ARBA00022574"/>
    </source>
</evidence>
<evidence type="ECO:0000313" key="10">
    <source>
        <dbReference type="Proteomes" id="UP000305647"/>
    </source>
</evidence>
<dbReference type="InterPro" id="IPR015943">
    <property type="entry name" value="WD40/YVTN_repeat-like_dom_sf"/>
</dbReference>
<comment type="caution">
    <text evidence="8">The sequence shown here is derived from an EMBL/GenBank/DDBJ whole genome shotgun (WGS) entry which is preliminary data.</text>
</comment>
<dbReference type="PANTHER" id="PTHR46042">
    <property type="entry name" value="DIPHTHINE METHYLTRANSFERASE"/>
    <property type="match status" value="1"/>
</dbReference>
<proteinExistence type="inferred from homology"/>
<dbReference type="GO" id="GO:0061685">
    <property type="term" value="F:diphthine methylesterase activity"/>
    <property type="evidence" value="ECO:0007669"/>
    <property type="project" value="UniProtKB-EC"/>
</dbReference>
<dbReference type="InterPro" id="IPR052415">
    <property type="entry name" value="Diphthine_MTase"/>
</dbReference>
<evidence type="ECO:0000256" key="6">
    <source>
        <dbReference type="ARBA" id="ARBA00039131"/>
    </source>
</evidence>
<evidence type="ECO:0000313" key="11">
    <source>
        <dbReference type="Proteomes" id="UP000310708"/>
    </source>
</evidence>
<sequence length="321" mass="36509">MQVFDQISFNNTACSVEYNSLLDLYAVGTYELVETKTNEQGLISHQERQGECILYDCKERKFNVIDSKSTPGTLDIKWMKDFIAVVDAKGYLSVDKYENKKLKQLSLVDCKSDNQSLALSLDWSNSRKEVEPIVAVSMSDGRALTVNSATEQVLVDWQAHDYETWIAAWDHYKPNDIIYTGADDCVLKCWDLRSGVDTPIASNKRFEGGVTTIANSPHDQNIIAVGSYDENLRIFDKRNINKPINSIKTSGGIWRIKFSEVENMRMVMANMYGGFDVVNYQTNVIEYTNSDHNLAYGVDWNRDGLIMSASFYDKKGMLWII</sequence>
<evidence type="ECO:0000256" key="1">
    <source>
        <dbReference type="ARBA" id="ARBA00005156"/>
    </source>
</evidence>
<dbReference type="AlphaFoldDB" id="A0A4T0NQK1"/>
<evidence type="ECO:0000313" key="8">
    <source>
        <dbReference type="EMBL" id="TIC31734.1"/>
    </source>
</evidence>